<dbReference type="InterPro" id="IPR011006">
    <property type="entry name" value="CheY-like_superfamily"/>
</dbReference>
<sequence>MSSLSTPVSSTARGSTSNKPSTAATMPGWSLQIPSSSSASEWQEQATNSVSVVSNSNKNATLPTSSKNHLQKSHHHDDEEPMNDHGLVVENLRSSSSHSCRDHVASQKMFEEQRIIPSSYSCPSKSSPLYPSSSSTLTTTSATFPPSPISNNSFNCKTPQECNISLNVSSEETKLFPQQEQPLLDSSLASNSSTLNSISPVSSPADDLPSNISPSCTKVFLPPCQRRPSLNSDKQVIPDATQEALLDDIKDFFKFLHISFTGGDFSEYASALTRETHFLFMKSFKYLNILLGLSVILMVYYFKKESRSIFLICFTTYFEPIIHVCCTWLTISKVKTLTQKKRLTIARCLASTLIAFIVHTYYEVTLLYVVTLTKIIVFCYFFNETLGTTIFNCCTMIFFTALALFCTNTPWYRIFEITAMLIFVSTMNIFISHIQTLERDGSLREKIEHLQEKILSQEKTKFIGNLSHEARNPLHGILGAATIMKNEYEKCESPLKHKRKSRRRSVLHQRDQKPSDQEDGLSDTDSTSSDGTSQSHIELVNDIYNNANLLLQVFSTSLQLSSLEIGNVSLNYEAFSVQQLIESVTSVFYTIANDKKVALHSYVNLNNLPLHVIGDHVKISQVLMNLVSNSIKYSLPNGGHVTVSCSKCDDSELIEEFKIDKHCIINAVLQENPDFSDEDFVFLKFECKDDGKGIKPDCIKDLFQPFKTIQEVTIGSGESTTSPSVESSGSLFDQYYLKSLRKSSSNSGLGMLLTNRNGIGLSISKRLVDRMHGTIAVSSNISPGSSGTTITIIVPVRIGNAEASLNSYESVVHQEDLETLKSKLSPFTVFLIDSDNIFLDIVEKYLRFVSHECHVVKIPSILNDNHLPVNPHSKVLIIYQEDMHKQVKNVFSSVSSCNRILMPISTRGRTRRYPNLVYITKPLKIEELYHTLAQQLISFCTREVQKQFQQGESMIVVPEVSITIDESASELPQHTSIHSPNPNESSGSHKEGRILVVDDNQVNRRVMSKMMHLLGFKDVDSACDGKECFEMFQTKQYDVILMDLLMPNICGKQCVTMIREYEKSNSHLHVPIIAVTANIWENVTSLSEIGFDSVLYKPILMTKLKEVVEKCLDEKAFDPDV</sequence>
<feature type="transmembrane region" description="Helical" evidence="5">
    <location>
        <begin position="284"/>
        <end position="302"/>
    </location>
</feature>
<evidence type="ECO:0000256" key="4">
    <source>
        <dbReference type="SAM" id="MobiDB-lite"/>
    </source>
</evidence>
<feature type="transmembrane region" description="Helical" evidence="5">
    <location>
        <begin position="365"/>
        <end position="382"/>
    </location>
</feature>
<keyword evidence="5" id="KW-0472">Membrane</keyword>
<feature type="region of interest" description="Disordered" evidence="4">
    <location>
        <begin position="492"/>
        <end position="533"/>
    </location>
</feature>
<gene>
    <name evidence="8" type="ORF">C9374_002814</name>
</gene>
<feature type="compositionally biased region" description="Polar residues" evidence="4">
    <location>
        <begin position="58"/>
        <end position="68"/>
    </location>
</feature>
<dbReference type="AlphaFoldDB" id="A0AA88GUS6"/>
<organism evidence="8 9">
    <name type="scientific">Naegleria lovaniensis</name>
    <name type="common">Amoeba</name>
    <dbReference type="NCBI Taxonomy" id="51637"/>
    <lineage>
        <taxon>Eukaryota</taxon>
        <taxon>Discoba</taxon>
        <taxon>Heterolobosea</taxon>
        <taxon>Tetramitia</taxon>
        <taxon>Eutetramitia</taxon>
        <taxon>Vahlkampfiidae</taxon>
        <taxon>Naegleria</taxon>
    </lineage>
</organism>
<evidence type="ECO:0008006" key="10">
    <source>
        <dbReference type="Google" id="ProtNLM"/>
    </source>
</evidence>
<dbReference type="PROSITE" id="PS50109">
    <property type="entry name" value="HIS_KIN"/>
    <property type="match status" value="1"/>
</dbReference>
<dbReference type="SMART" id="SM00448">
    <property type="entry name" value="REC"/>
    <property type="match status" value="1"/>
</dbReference>
<dbReference type="CDD" id="cd17546">
    <property type="entry name" value="REC_hyHK_CKI1_RcsC-like"/>
    <property type="match status" value="1"/>
</dbReference>
<dbReference type="SMART" id="SM00388">
    <property type="entry name" value="HisKA"/>
    <property type="match status" value="1"/>
</dbReference>
<dbReference type="PANTHER" id="PTHR45339:SF1">
    <property type="entry name" value="HYBRID SIGNAL TRANSDUCTION HISTIDINE KINASE J"/>
    <property type="match status" value="1"/>
</dbReference>
<dbReference type="Pfam" id="PF00072">
    <property type="entry name" value="Response_reg"/>
    <property type="match status" value="1"/>
</dbReference>
<accession>A0AA88GUS6</accession>
<proteinExistence type="predicted"/>
<comment type="caution">
    <text evidence="8">The sequence shown here is derived from an EMBL/GenBank/DDBJ whole genome shotgun (WGS) entry which is preliminary data.</text>
</comment>
<feature type="region of interest" description="Disordered" evidence="4">
    <location>
        <begin position="971"/>
        <end position="992"/>
    </location>
</feature>
<evidence type="ECO:0000256" key="3">
    <source>
        <dbReference type="PROSITE-ProRule" id="PRU00169"/>
    </source>
</evidence>
<reference evidence="8 9" key="1">
    <citation type="journal article" date="2018" name="BMC Genomics">
        <title>The genome of Naegleria lovaniensis, the basis for a comparative approach to unravel pathogenicity factors of the human pathogenic amoeba N. fowleri.</title>
        <authorList>
            <person name="Liechti N."/>
            <person name="Schurch N."/>
            <person name="Bruggmann R."/>
            <person name="Wittwer M."/>
        </authorList>
    </citation>
    <scope>NUCLEOTIDE SEQUENCE [LARGE SCALE GENOMIC DNA]</scope>
    <source>
        <strain evidence="8 9">ATCC 30569</strain>
    </source>
</reference>
<evidence type="ECO:0000256" key="2">
    <source>
        <dbReference type="ARBA" id="ARBA00023012"/>
    </source>
</evidence>
<feature type="modified residue" description="4-aspartylphosphate" evidence="3">
    <location>
        <position position="1043"/>
    </location>
</feature>
<keyword evidence="5" id="KW-1133">Transmembrane helix</keyword>
<evidence type="ECO:0000259" key="6">
    <source>
        <dbReference type="PROSITE" id="PS50109"/>
    </source>
</evidence>
<feature type="domain" description="Response regulatory" evidence="7">
    <location>
        <begin position="993"/>
        <end position="1112"/>
    </location>
</feature>
<feature type="region of interest" description="Disordered" evidence="4">
    <location>
        <begin position="1"/>
        <end position="83"/>
    </location>
</feature>
<dbReference type="RefSeq" id="XP_044550360.1">
    <property type="nucleotide sequence ID" value="XM_044692273.1"/>
</dbReference>
<feature type="compositionally biased region" description="Low complexity" evidence="4">
    <location>
        <begin position="523"/>
        <end position="533"/>
    </location>
</feature>
<keyword evidence="1 3" id="KW-0597">Phosphoprotein</keyword>
<dbReference type="SUPFAM" id="SSF47384">
    <property type="entry name" value="Homodimeric domain of signal transducing histidine kinase"/>
    <property type="match status" value="1"/>
</dbReference>
<evidence type="ECO:0000313" key="8">
    <source>
        <dbReference type="EMBL" id="KAG2386368.1"/>
    </source>
</evidence>
<feature type="transmembrane region" description="Helical" evidence="5">
    <location>
        <begin position="308"/>
        <end position="331"/>
    </location>
</feature>
<evidence type="ECO:0000259" key="7">
    <source>
        <dbReference type="PROSITE" id="PS50110"/>
    </source>
</evidence>
<dbReference type="GeneID" id="68095269"/>
<feature type="compositionally biased region" description="Basic residues" evidence="4">
    <location>
        <begin position="496"/>
        <end position="507"/>
    </location>
</feature>
<evidence type="ECO:0000256" key="1">
    <source>
        <dbReference type="ARBA" id="ARBA00022553"/>
    </source>
</evidence>
<dbReference type="SUPFAM" id="SSF52172">
    <property type="entry name" value="CheY-like"/>
    <property type="match status" value="1"/>
</dbReference>
<feature type="domain" description="Histidine kinase" evidence="6">
    <location>
        <begin position="465"/>
        <end position="798"/>
    </location>
</feature>
<feature type="transmembrane region" description="Helical" evidence="5">
    <location>
        <begin position="389"/>
        <end position="405"/>
    </location>
</feature>
<evidence type="ECO:0000256" key="5">
    <source>
        <dbReference type="SAM" id="Phobius"/>
    </source>
</evidence>
<dbReference type="InterPro" id="IPR036890">
    <property type="entry name" value="HATPase_C_sf"/>
</dbReference>
<protein>
    <recommendedName>
        <fullName evidence="10">Histidine kinase</fullName>
    </recommendedName>
</protein>
<dbReference type="SUPFAM" id="SSF55874">
    <property type="entry name" value="ATPase domain of HSP90 chaperone/DNA topoisomerase II/histidine kinase"/>
    <property type="match status" value="1"/>
</dbReference>
<feature type="compositionally biased region" description="Polar residues" evidence="4">
    <location>
        <begin position="1"/>
        <end position="24"/>
    </location>
</feature>
<dbReference type="CDD" id="cd00082">
    <property type="entry name" value="HisKA"/>
    <property type="match status" value="1"/>
</dbReference>
<dbReference type="GO" id="GO:0000155">
    <property type="term" value="F:phosphorelay sensor kinase activity"/>
    <property type="evidence" value="ECO:0007669"/>
    <property type="project" value="InterPro"/>
</dbReference>
<dbReference type="Pfam" id="PF02518">
    <property type="entry name" value="HATPase_c"/>
    <property type="match status" value="1"/>
</dbReference>
<keyword evidence="9" id="KW-1185">Reference proteome</keyword>
<dbReference type="Gene3D" id="3.30.565.10">
    <property type="entry name" value="Histidine kinase-like ATPase, C-terminal domain"/>
    <property type="match status" value="1"/>
</dbReference>
<feature type="compositionally biased region" description="Low complexity" evidence="4">
    <location>
        <begin position="48"/>
        <end position="57"/>
    </location>
</feature>
<keyword evidence="2" id="KW-0902">Two-component regulatory system</keyword>
<dbReference type="InterPro" id="IPR036097">
    <property type="entry name" value="HisK_dim/P_sf"/>
</dbReference>
<dbReference type="InterPro" id="IPR003594">
    <property type="entry name" value="HATPase_dom"/>
</dbReference>
<dbReference type="Gene3D" id="3.40.50.2300">
    <property type="match status" value="1"/>
</dbReference>
<keyword evidence="5" id="KW-0812">Transmembrane</keyword>
<dbReference type="InterPro" id="IPR001789">
    <property type="entry name" value="Sig_transdc_resp-reg_receiver"/>
</dbReference>
<dbReference type="PROSITE" id="PS50110">
    <property type="entry name" value="RESPONSE_REGULATORY"/>
    <property type="match status" value="1"/>
</dbReference>
<name>A0AA88GUS6_NAELO</name>
<dbReference type="Proteomes" id="UP000816034">
    <property type="component" value="Unassembled WGS sequence"/>
</dbReference>
<feature type="compositionally biased region" description="Polar residues" evidence="4">
    <location>
        <begin position="971"/>
        <end position="986"/>
    </location>
</feature>
<dbReference type="InterPro" id="IPR004358">
    <property type="entry name" value="Sig_transdc_His_kin-like_C"/>
</dbReference>
<dbReference type="InterPro" id="IPR003661">
    <property type="entry name" value="HisK_dim/P_dom"/>
</dbReference>
<dbReference type="PRINTS" id="PR00344">
    <property type="entry name" value="BCTRLSENSOR"/>
</dbReference>
<dbReference type="EMBL" id="PYSW02000016">
    <property type="protein sequence ID" value="KAG2386368.1"/>
    <property type="molecule type" value="Genomic_DNA"/>
</dbReference>
<dbReference type="Gene3D" id="1.10.287.130">
    <property type="match status" value="1"/>
</dbReference>
<dbReference type="PANTHER" id="PTHR45339">
    <property type="entry name" value="HYBRID SIGNAL TRANSDUCTION HISTIDINE KINASE J"/>
    <property type="match status" value="1"/>
</dbReference>
<dbReference type="SMART" id="SM00387">
    <property type="entry name" value="HATPase_c"/>
    <property type="match status" value="1"/>
</dbReference>
<evidence type="ECO:0000313" key="9">
    <source>
        <dbReference type="Proteomes" id="UP000816034"/>
    </source>
</evidence>
<feature type="region of interest" description="Disordered" evidence="4">
    <location>
        <begin position="120"/>
        <end position="141"/>
    </location>
</feature>
<dbReference type="InterPro" id="IPR005467">
    <property type="entry name" value="His_kinase_dom"/>
</dbReference>